<keyword evidence="1" id="KW-0472">Membrane</keyword>
<feature type="chain" id="PRO_5020491384" description="Oxygen tolerance protein BatD" evidence="2">
    <location>
        <begin position="19"/>
        <end position="358"/>
    </location>
</feature>
<name>A0A4R2P2I3_9FLAO</name>
<dbReference type="AlphaFoldDB" id="A0A4R2P2I3"/>
<proteinExistence type="predicted"/>
<comment type="caution">
    <text evidence="3">The sequence shown here is derived from an EMBL/GenBank/DDBJ whole genome shotgun (WGS) entry which is preliminary data.</text>
</comment>
<organism evidence="3 4">
    <name type="scientific">Tenacibaculum skagerrakense</name>
    <dbReference type="NCBI Taxonomy" id="186571"/>
    <lineage>
        <taxon>Bacteria</taxon>
        <taxon>Pseudomonadati</taxon>
        <taxon>Bacteroidota</taxon>
        <taxon>Flavobacteriia</taxon>
        <taxon>Flavobacteriales</taxon>
        <taxon>Flavobacteriaceae</taxon>
        <taxon>Tenacibaculum</taxon>
    </lineage>
</organism>
<feature type="transmembrane region" description="Helical" evidence="1">
    <location>
        <begin position="319"/>
        <end position="340"/>
    </location>
</feature>
<keyword evidence="4" id="KW-1185">Reference proteome</keyword>
<evidence type="ECO:0000313" key="4">
    <source>
        <dbReference type="Proteomes" id="UP000294564"/>
    </source>
</evidence>
<gene>
    <name evidence="3" type="ORF">EV195_101504</name>
</gene>
<reference evidence="3 4" key="1">
    <citation type="submission" date="2019-03" db="EMBL/GenBank/DDBJ databases">
        <title>Genomic Encyclopedia of Type Strains, Phase IV (KMG-IV): sequencing the most valuable type-strain genomes for metagenomic binning, comparative biology and taxonomic classification.</title>
        <authorList>
            <person name="Goeker M."/>
        </authorList>
    </citation>
    <scope>NUCLEOTIDE SEQUENCE [LARGE SCALE GENOMIC DNA]</scope>
    <source>
        <strain evidence="3 4">DSM 14836</strain>
    </source>
</reference>
<keyword evidence="2" id="KW-0732">Signal</keyword>
<evidence type="ECO:0000256" key="2">
    <source>
        <dbReference type="SAM" id="SignalP"/>
    </source>
</evidence>
<evidence type="ECO:0008006" key="5">
    <source>
        <dbReference type="Google" id="ProtNLM"/>
    </source>
</evidence>
<evidence type="ECO:0000256" key="1">
    <source>
        <dbReference type="SAM" id="Phobius"/>
    </source>
</evidence>
<dbReference type="Proteomes" id="UP000294564">
    <property type="component" value="Unassembled WGS sequence"/>
</dbReference>
<sequence>MKKILLYIALFYSTWSIAQTSAVKAEVDTTNIRIGEQFEYKISVDATDNVILPKLELKGIEVVDSLGLDTLKSKLIQRYILTGFDSGAYYIPQQQVFIRNQAHLTDSLLINIATVKIDTTQIKKFPIKGIKGEPYQFDDYKNTLFWILAIILVVTTVLYFALKRSDTDEIKTREQLLNPYQEAVRNLKLLDEKLLWQNNKVKQYYSELTDIVRNFIERELNVPALETTTSGLIETLSDFSETNFILTDKDTIQSLHKLLQQADLVKFAKSKPLAHEIEADRNIAKHIVDNIKPNIEVEESAEIHPVVIVEKPNVKKPSILIRIISIILILVITALIAFSLSKVIPKSNSLKTPVTNVQ</sequence>
<accession>A0A4R2P2I3</accession>
<keyword evidence="1" id="KW-0812">Transmembrane</keyword>
<dbReference type="EMBL" id="SLXM01000001">
    <property type="protein sequence ID" value="TCP28328.1"/>
    <property type="molecule type" value="Genomic_DNA"/>
</dbReference>
<feature type="transmembrane region" description="Helical" evidence="1">
    <location>
        <begin position="144"/>
        <end position="162"/>
    </location>
</feature>
<protein>
    <recommendedName>
        <fullName evidence="5">Oxygen tolerance protein BatD</fullName>
    </recommendedName>
</protein>
<evidence type="ECO:0000313" key="3">
    <source>
        <dbReference type="EMBL" id="TCP28328.1"/>
    </source>
</evidence>
<feature type="signal peptide" evidence="2">
    <location>
        <begin position="1"/>
        <end position="18"/>
    </location>
</feature>
<dbReference type="RefSeq" id="WP_207899761.1">
    <property type="nucleotide sequence ID" value="NZ_SLXM01000001.1"/>
</dbReference>
<keyword evidence="1" id="KW-1133">Transmembrane helix</keyword>